<gene>
    <name evidence="1" type="ORF">GCM10025780_05660</name>
</gene>
<name>A0ABP8VM36_9MICO</name>
<dbReference type="Proteomes" id="UP001501295">
    <property type="component" value="Unassembled WGS sequence"/>
</dbReference>
<comment type="caution">
    <text evidence="1">The sequence shown here is derived from an EMBL/GenBank/DDBJ whole genome shotgun (WGS) entry which is preliminary data.</text>
</comment>
<dbReference type="EMBL" id="BAABLM010000001">
    <property type="protein sequence ID" value="GAA4666703.1"/>
    <property type="molecule type" value="Genomic_DNA"/>
</dbReference>
<sequence length="64" mass="7243">MLKTVEDRIWYGRADGLDPCKWKTLDGQDQVATDLSHDHPGHRVRAEVASIDVANIGLYRICVH</sequence>
<evidence type="ECO:0000313" key="1">
    <source>
        <dbReference type="EMBL" id="GAA4666703.1"/>
    </source>
</evidence>
<evidence type="ECO:0000313" key="2">
    <source>
        <dbReference type="Proteomes" id="UP001501295"/>
    </source>
</evidence>
<accession>A0ABP8VM36</accession>
<protein>
    <submittedName>
        <fullName evidence="1">Uncharacterized protein</fullName>
    </submittedName>
</protein>
<dbReference type="RefSeq" id="WP_345372975.1">
    <property type="nucleotide sequence ID" value="NZ_BAABLM010000001.1"/>
</dbReference>
<keyword evidence="2" id="KW-1185">Reference proteome</keyword>
<organism evidence="1 2">
    <name type="scientific">Frondihabitans cladoniiphilus</name>
    <dbReference type="NCBI Taxonomy" id="715785"/>
    <lineage>
        <taxon>Bacteria</taxon>
        <taxon>Bacillati</taxon>
        <taxon>Actinomycetota</taxon>
        <taxon>Actinomycetes</taxon>
        <taxon>Micrococcales</taxon>
        <taxon>Microbacteriaceae</taxon>
        <taxon>Frondihabitans</taxon>
    </lineage>
</organism>
<proteinExistence type="predicted"/>
<reference evidence="2" key="1">
    <citation type="journal article" date="2019" name="Int. J. Syst. Evol. Microbiol.">
        <title>The Global Catalogue of Microorganisms (GCM) 10K type strain sequencing project: providing services to taxonomists for standard genome sequencing and annotation.</title>
        <authorList>
            <consortium name="The Broad Institute Genomics Platform"/>
            <consortium name="The Broad Institute Genome Sequencing Center for Infectious Disease"/>
            <person name="Wu L."/>
            <person name="Ma J."/>
        </authorList>
    </citation>
    <scope>NUCLEOTIDE SEQUENCE [LARGE SCALE GENOMIC DNA]</scope>
    <source>
        <strain evidence="2">JCM 18956</strain>
    </source>
</reference>